<evidence type="ECO:0000313" key="3">
    <source>
        <dbReference type="Proteomes" id="UP000241462"/>
    </source>
</evidence>
<sequence length="161" mass="18020">MQASLVLKLVVIVSSGCLRDVCCESRPAVPWHYMCRLTGPTSSLHCWYVWTSRSEIWPLRLRCALSVEKEVMCSSSRSSSTSCAKPGPASIGLGGERPEEARVLYSVTKVMSVQRKHGQSPVELWQTAYQVVLTWGRATLSCADHSRLRRRSHDKAKGLVW</sequence>
<feature type="chain" id="PRO_5015647431" description="Secreted protein" evidence="1">
    <location>
        <begin position="24"/>
        <end position="161"/>
    </location>
</feature>
<evidence type="ECO:0000256" key="1">
    <source>
        <dbReference type="SAM" id="SignalP"/>
    </source>
</evidence>
<keyword evidence="3" id="KW-1185">Reference proteome</keyword>
<organism evidence="2 3">
    <name type="scientific">Coniella lustricola</name>
    <dbReference type="NCBI Taxonomy" id="2025994"/>
    <lineage>
        <taxon>Eukaryota</taxon>
        <taxon>Fungi</taxon>
        <taxon>Dikarya</taxon>
        <taxon>Ascomycota</taxon>
        <taxon>Pezizomycotina</taxon>
        <taxon>Sordariomycetes</taxon>
        <taxon>Sordariomycetidae</taxon>
        <taxon>Diaporthales</taxon>
        <taxon>Schizoparmaceae</taxon>
        <taxon>Coniella</taxon>
    </lineage>
</organism>
<accession>A0A2T3A4U3</accession>
<dbReference type="AlphaFoldDB" id="A0A2T3A4U3"/>
<evidence type="ECO:0008006" key="4">
    <source>
        <dbReference type="Google" id="ProtNLM"/>
    </source>
</evidence>
<evidence type="ECO:0000313" key="2">
    <source>
        <dbReference type="EMBL" id="PSR82872.1"/>
    </source>
</evidence>
<proteinExistence type="predicted"/>
<dbReference type="EMBL" id="KZ678468">
    <property type="protein sequence ID" value="PSR82872.1"/>
    <property type="molecule type" value="Genomic_DNA"/>
</dbReference>
<gene>
    <name evidence="2" type="ORF">BD289DRAFT_294402</name>
</gene>
<protein>
    <recommendedName>
        <fullName evidence="4">Secreted protein</fullName>
    </recommendedName>
</protein>
<dbReference type="Proteomes" id="UP000241462">
    <property type="component" value="Unassembled WGS sequence"/>
</dbReference>
<keyword evidence="1" id="KW-0732">Signal</keyword>
<feature type="signal peptide" evidence="1">
    <location>
        <begin position="1"/>
        <end position="23"/>
    </location>
</feature>
<reference evidence="2 3" key="1">
    <citation type="journal article" date="2018" name="Mycol. Prog.">
        <title>Coniella lustricola, a new species from submerged detritus.</title>
        <authorList>
            <person name="Raudabaugh D.B."/>
            <person name="Iturriaga T."/>
            <person name="Carver A."/>
            <person name="Mondo S."/>
            <person name="Pangilinan J."/>
            <person name="Lipzen A."/>
            <person name="He G."/>
            <person name="Amirebrahimi M."/>
            <person name="Grigoriev I.V."/>
            <person name="Miller A.N."/>
        </authorList>
    </citation>
    <scope>NUCLEOTIDE SEQUENCE [LARGE SCALE GENOMIC DNA]</scope>
    <source>
        <strain evidence="2 3">B22-T-1</strain>
    </source>
</reference>
<name>A0A2T3A4U3_9PEZI</name>
<dbReference type="InParanoid" id="A0A2T3A4U3"/>